<reference evidence="1 2" key="1">
    <citation type="journal article" date="2020" name="bioRxiv">
        <title>Sequence and annotation of 42 cannabis genomes reveals extensive copy number variation in cannabinoid synthesis and pathogen resistance genes.</title>
        <authorList>
            <person name="Mckernan K.J."/>
            <person name="Helbert Y."/>
            <person name="Kane L.T."/>
            <person name="Ebling H."/>
            <person name="Zhang L."/>
            <person name="Liu B."/>
            <person name="Eaton Z."/>
            <person name="Mclaughlin S."/>
            <person name="Kingan S."/>
            <person name="Baybayan P."/>
            <person name="Concepcion G."/>
            <person name="Jordan M."/>
            <person name="Riva A."/>
            <person name="Barbazuk W."/>
            <person name="Harkins T."/>
        </authorList>
    </citation>
    <scope>NUCLEOTIDE SEQUENCE [LARGE SCALE GENOMIC DNA]</scope>
    <source>
        <strain evidence="2">cv. Jamaican Lion 4</strain>
        <tissue evidence="1">Leaf</tissue>
    </source>
</reference>
<protein>
    <submittedName>
        <fullName evidence="1">Uncharacterized protein</fullName>
    </submittedName>
</protein>
<evidence type="ECO:0000313" key="1">
    <source>
        <dbReference type="EMBL" id="KAF4358082.1"/>
    </source>
</evidence>
<organism evidence="1 2">
    <name type="scientific">Cannabis sativa</name>
    <name type="common">Hemp</name>
    <name type="synonym">Marijuana</name>
    <dbReference type="NCBI Taxonomy" id="3483"/>
    <lineage>
        <taxon>Eukaryota</taxon>
        <taxon>Viridiplantae</taxon>
        <taxon>Streptophyta</taxon>
        <taxon>Embryophyta</taxon>
        <taxon>Tracheophyta</taxon>
        <taxon>Spermatophyta</taxon>
        <taxon>Magnoliopsida</taxon>
        <taxon>eudicotyledons</taxon>
        <taxon>Gunneridae</taxon>
        <taxon>Pentapetalae</taxon>
        <taxon>rosids</taxon>
        <taxon>fabids</taxon>
        <taxon>Rosales</taxon>
        <taxon>Cannabaceae</taxon>
        <taxon>Cannabis</taxon>
    </lineage>
</organism>
<dbReference type="Proteomes" id="UP000583929">
    <property type="component" value="Unassembled WGS sequence"/>
</dbReference>
<proteinExistence type="predicted"/>
<keyword evidence="2" id="KW-1185">Reference proteome</keyword>
<dbReference type="AlphaFoldDB" id="A0A7J6EI48"/>
<gene>
    <name evidence="1" type="ORF">G4B88_021831</name>
</gene>
<sequence length="65" mass="7459">MEDKKETSKYLKKGVNFLYVMKTELLESMFLFEGQNQNIVVEQVGVTVEFLAVNSMESVIVILLL</sequence>
<dbReference type="EMBL" id="JAATIQ010000391">
    <property type="protein sequence ID" value="KAF4358082.1"/>
    <property type="molecule type" value="Genomic_DNA"/>
</dbReference>
<accession>A0A7J6EI48</accession>
<evidence type="ECO:0000313" key="2">
    <source>
        <dbReference type="Proteomes" id="UP000583929"/>
    </source>
</evidence>
<name>A0A7J6EI48_CANSA</name>
<comment type="caution">
    <text evidence="1">The sequence shown here is derived from an EMBL/GenBank/DDBJ whole genome shotgun (WGS) entry which is preliminary data.</text>
</comment>